<reference evidence="3 4" key="1">
    <citation type="submission" date="2016-11" db="EMBL/GenBank/DDBJ databases">
        <title>Description of two novel members of the family Erysipelotrichaceae: Ileibacterium lipovorans gen. nov., sp. nov. and Dubosiella newyorkensis, gen. nov., sp. nov.</title>
        <authorList>
            <person name="Cox L.M."/>
            <person name="Sohn J."/>
            <person name="Tyrrell K.L."/>
            <person name="Citron D.M."/>
            <person name="Lawson P.A."/>
            <person name="Patel N.B."/>
            <person name="Iizumi T."/>
            <person name="Perez-Perez G.I."/>
            <person name="Goldstein E.J."/>
            <person name="Blaser M.J."/>
        </authorList>
    </citation>
    <scope>NUCLEOTIDE SEQUENCE [LARGE SCALE GENOMIC DNA]</scope>
    <source>
        <strain evidence="3 4">NYU-BL-A4</strain>
    </source>
</reference>
<dbReference type="Gene3D" id="2.60.40.2320">
    <property type="match status" value="1"/>
</dbReference>
<dbReference type="Pfam" id="PF02922">
    <property type="entry name" value="CBM_48"/>
    <property type="match status" value="1"/>
</dbReference>
<dbReference type="NCBIfam" id="TIGR02104">
    <property type="entry name" value="pulA_typeI"/>
    <property type="match status" value="1"/>
</dbReference>
<accession>A0A1U7NL41</accession>
<dbReference type="Pfam" id="PF00128">
    <property type="entry name" value="Alpha-amylase"/>
    <property type="match status" value="1"/>
</dbReference>
<proteinExistence type="inferred from homology"/>
<organism evidence="3 4">
    <name type="scientific">Dubosiella newyorkensis</name>
    <dbReference type="NCBI Taxonomy" id="1862672"/>
    <lineage>
        <taxon>Bacteria</taxon>
        <taxon>Bacillati</taxon>
        <taxon>Bacillota</taxon>
        <taxon>Erysipelotrichia</taxon>
        <taxon>Erysipelotrichales</taxon>
        <taxon>Erysipelotrichaceae</taxon>
        <taxon>Dubosiella</taxon>
    </lineage>
</organism>
<evidence type="ECO:0000313" key="3">
    <source>
        <dbReference type="EMBL" id="OLU45319.1"/>
    </source>
</evidence>
<dbReference type="RefSeq" id="WP_076341803.1">
    <property type="nucleotide sequence ID" value="NZ_CAPQIB010000049.1"/>
</dbReference>
<dbReference type="OrthoDB" id="9761875at2"/>
<dbReference type="InterPro" id="IPR017853">
    <property type="entry name" value="GH"/>
</dbReference>
<sequence length="701" mass="80890">MRMKDPYEAYIDTYNTINVYMSKNFYDGQSKSFHLEDLEGNMIPLSVQQRSDLYNGYTHYRLSIDQPLTIGTEYYVYSDSCRKTPAKYAHIVKTAEFAREFTNITEQLGAHYTKDKTTFALWAPTAVRIVLCLYEGEQTKTYELKRENQGIFKVEVQGDLHGVPYTFLVRCNGAWTPCIDPYTMFSTTDGQKSVVIDETTLALPEKVEMEPQQSNTDAIIYEVSIRDMTSHSDIGVSHPKKFVGFIEENEITRLKNTGFSYIKDLGITHLQIMPVNDFGSVDEFHQDLYYNWGYDPMQFRALEGSYSLDPANPVCRIQEFARLVNTCHKNGIRVNLDVVFNHVYDKQRFALETLVPNYYFLMNQNGEFSNGSGCGNDIDTQPIMSKRYFLNTCRKLIHTFDIDGLRFDLMGILDINFMNEVAQTCRSIKPGFMIYGEGWNMPSFLPENQRASQQNQSQMPNIGHFSDRFREVIRGSNSDLHQRGYASGNIQKINEAMQVLAASCQDFVFNSPQKVVNFVECHDNHTLWDKNRVACQGEGRDLREKRQILANAMVLLAQGIAFIHSGQEFGRTKNNIGNSYNQPDAVNSIDYTRRNFHQTIMKDTKELIKIRKEHPSFRLKTSEEIANNVSFEMIENQVLVYKTNKDNDRNYVFFNPTSNSFQYFMNEKGKVIFDNGNSNDPYNQNLIIAPYSVLIYHLGQE</sequence>
<dbReference type="InterPro" id="IPR011840">
    <property type="entry name" value="PulA_typeI"/>
</dbReference>
<dbReference type="Proteomes" id="UP000186705">
    <property type="component" value="Unassembled WGS sequence"/>
</dbReference>
<gene>
    <name evidence="3" type="ORF">BO225_08350</name>
</gene>
<dbReference type="SUPFAM" id="SSF81296">
    <property type="entry name" value="E set domains"/>
    <property type="match status" value="1"/>
</dbReference>
<comment type="similarity">
    <text evidence="1">Belongs to the glycosyl hydrolase 13 family.</text>
</comment>
<dbReference type="Gene3D" id="3.20.20.80">
    <property type="entry name" value="Glycosidases"/>
    <property type="match status" value="1"/>
</dbReference>
<dbReference type="EMBL" id="MPKA01000086">
    <property type="protein sequence ID" value="OLU45319.1"/>
    <property type="molecule type" value="Genomic_DNA"/>
</dbReference>
<comment type="caution">
    <text evidence="3">The sequence shown here is derived from an EMBL/GenBank/DDBJ whole genome shotgun (WGS) entry which is preliminary data.</text>
</comment>
<dbReference type="Pfam" id="PF17999">
    <property type="entry name" value="PulA_N1"/>
    <property type="match status" value="1"/>
</dbReference>
<evidence type="ECO:0000256" key="1">
    <source>
        <dbReference type="ARBA" id="ARBA00008061"/>
    </source>
</evidence>
<dbReference type="GeneID" id="78275948"/>
<dbReference type="InterPro" id="IPR014756">
    <property type="entry name" value="Ig_E-set"/>
</dbReference>
<evidence type="ECO:0000259" key="2">
    <source>
        <dbReference type="SMART" id="SM00642"/>
    </source>
</evidence>
<dbReference type="AlphaFoldDB" id="A0A1U7NL41"/>
<dbReference type="CDD" id="cd02860">
    <property type="entry name" value="E_set_Pullulanase"/>
    <property type="match status" value="1"/>
</dbReference>
<dbReference type="STRING" id="1862672.BO225_08350"/>
<dbReference type="InterPro" id="IPR004193">
    <property type="entry name" value="Glyco_hydro_13_N"/>
</dbReference>
<protein>
    <submittedName>
        <fullName evidence="3">Type I pullulanase</fullName>
    </submittedName>
</protein>
<dbReference type="Gene3D" id="2.60.40.10">
    <property type="entry name" value="Immunoglobulins"/>
    <property type="match status" value="1"/>
</dbReference>
<keyword evidence="4" id="KW-1185">Reference proteome</keyword>
<dbReference type="SUPFAM" id="SSF51445">
    <property type="entry name" value="(Trans)glycosidases"/>
    <property type="match status" value="1"/>
</dbReference>
<dbReference type="GO" id="GO:0004553">
    <property type="term" value="F:hydrolase activity, hydrolyzing O-glycosyl compounds"/>
    <property type="evidence" value="ECO:0007669"/>
    <property type="project" value="InterPro"/>
</dbReference>
<name>A0A1U7NL41_9FIRM</name>
<dbReference type="PANTHER" id="PTHR43002">
    <property type="entry name" value="GLYCOGEN DEBRANCHING ENZYME"/>
    <property type="match status" value="1"/>
</dbReference>
<evidence type="ECO:0000313" key="4">
    <source>
        <dbReference type="Proteomes" id="UP000186705"/>
    </source>
</evidence>
<dbReference type="InterPro" id="IPR013783">
    <property type="entry name" value="Ig-like_fold"/>
</dbReference>
<dbReference type="GO" id="GO:0005975">
    <property type="term" value="P:carbohydrate metabolic process"/>
    <property type="evidence" value="ECO:0007669"/>
    <property type="project" value="InterPro"/>
</dbReference>
<dbReference type="InterPro" id="IPR040697">
    <property type="entry name" value="PulA_N1"/>
</dbReference>
<feature type="domain" description="Glycosyl hydrolase family 13 catalytic" evidence="2">
    <location>
        <begin position="249"/>
        <end position="611"/>
    </location>
</feature>
<dbReference type="SMART" id="SM00642">
    <property type="entry name" value="Aamy"/>
    <property type="match status" value="1"/>
</dbReference>
<dbReference type="InterPro" id="IPR006047">
    <property type="entry name" value="GH13_cat_dom"/>
</dbReference>
<dbReference type="CDD" id="cd11341">
    <property type="entry name" value="AmyAc_Pullulanase_LD-like"/>
    <property type="match status" value="1"/>
</dbReference>